<dbReference type="Proteomes" id="UP001497392">
    <property type="component" value="Unassembled WGS sequence"/>
</dbReference>
<comment type="caution">
    <text evidence="1">The sequence shown here is derived from an EMBL/GenBank/DDBJ whole genome shotgun (WGS) entry which is preliminary data.</text>
</comment>
<evidence type="ECO:0000313" key="2">
    <source>
        <dbReference type="Proteomes" id="UP001497392"/>
    </source>
</evidence>
<sequence length="239" mass="24795">MWALAAGSAGAGGLMYCHNFYRRSSHAHAEPCTGPGYTQDYKGAAAPPPEAAAVPLPTITLPPPFKATDVAKGTTFTPDDLENTAVVLVFVDPTSPAALDGLGRLQDVSAEAGRSSKVPLQPLELDMTPGEPAESNKLAQPLTALKSREKGRADPEMAPIRGLVGENAANKIKDSVQRLAGSPAAGGAAVMPDVVTEEGVLHLFGPDGMLVIQYDATLLLQEGAKNHWNGHNGSQLSAV</sequence>
<name>A0ABP1G4Y0_9CHLO</name>
<gene>
    <name evidence="1" type="primary">g7620</name>
    <name evidence="1" type="ORF">VP750_LOCUS6521</name>
</gene>
<dbReference type="EMBL" id="CAXHTA020000011">
    <property type="protein sequence ID" value="CAL5224862.1"/>
    <property type="molecule type" value="Genomic_DNA"/>
</dbReference>
<evidence type="ECO:0000313" key="1">
    <source>
        <dbReference type="EMBL" id="CAL5224862.1"/>
    </source>
</evidence>
<accession>A0ABP1G4Y0</accession>
<protein>
    <submittedName>
        <fullName evidence="1">G7620 protein</fullName>
    </submittedName>
</protein>
<organism evidence="1 2">
    <name type="scientific">Coccomyxa viridis</name>
    <dbReference type="NCBI Taxonomy" id="1274662"/>
    <lineage>
        <taxon>Eukaryota</taxon>
        <taxon>Viridiplantae</taxon>
        <taxon>Chlorophyta</taxon>
        <taxon>core chlorophytes</taxon>
        <taxon>Trebouxiophyceae</taxon>
        <taxon>Trebouxiophyceae incertae sedis</taxon>
        <taxon>Coccomyxaceae</taxon>
        <taxon>Coccomyxa</taxon>
    </lineage>
</organism>
<proteinExistence type="predicted"/>
<reference evidence="1 2" key="1">
    <citation type="submission" date="2024-06" db="EMBL/GenBank/DDBJ databases">
        <authorList>
            <person name="Kraege A."/>
            <person name="Thomma B."/>
        </authorList>
    </citation>
    <scope>NUCLEOTIDE SEQUENCE [LARGE SCALE GENOMIC DNA]</scope>
</reference>
<keyword evidence="2" id="KW-1185">Reference proteome</keyword>